<dbReference type="VEuPathDB" id="VectorBase:ASIS005240"/>
<reference evidence="4" key="2">
    <citation type="submission" date="2020-05" db="UniProtKB">
        <authorList>
            <consortium name="EnsemblMetazoa"/>
        </authorList>
    </citation>
    <scope>IDENTIFICATION</scope>
</reference>
<gene>
    <name evidence="3" type="ORF">ZHAS_00014060</name>
</gene>
<dbReference type="EMBL" id="ATLV01021174">
    <property type="status" value="NOT_ANNOTATED_CDS"/>
    <property type="molecule type" value="Genomic_DNA"/>
</dbReference>
<feature type="region of interest" description="Disordered" evidence="2">
    <location>
        <begin position="312"/>
        <end position="384"/>
    </location>
</feature>
<proteinExistence type="predicted"/>
<evidence type="ECO:0000256" key="2">
    <source>
        <dbReference type="SAM" id="MobiDB-lite"/>
    </source>
</evidence>
<feature type="compositionally biased region" description="Polar residues" evidence="2">
    <location>
        <begin position="355"/>
        <end position="364"/>
    </location>
</feature>
<dbReference type="Proteomes" id="UP000030765">
    <property type="component" value="Unassembled WGS sequence"/>
</dbReference>
<sequence length="435" mass="45474">MNVDPAGPGAAGGHDLAQMMHGLNYNQLSALQHLGPLSGNNLAMPRAGMLGRTGAAGPGSQGPPQGQPQPPSSQQPQQQQSQQPSGKPSAGADDPIQSLFMHLSLHKNQPPQQLPLPHQQQQPAKSAAELMGTPWMQATQGSIQQQQQQEQPPPQPGMIANSGLSLEEIEKEEREQRALMARREQNIREQQEQQQILEMQSQIDGKLKWNAQNLKPANVKSLLEIQAEERAREKSAGGGASSGGLTVAAIAAQRKGGAKKDEPLPVSVLLGGGGGAVGLGAGGVGSGSGGGTAVWQMRSGSSLYFNSTKAWGGDNGEPGNPSGASGAGGMSNSVSSGGFWEEPTQPTLAAKSARKQQPSMANSVASAAGGKNGTAAGGDRKNMNEQTNEFTSWCTRALSSLTSEVDIPTFVGFLQDIESPFEVKDYIRVYLGQFH</sequence>
<dbReference type="EMBL" id="ATLV01021175">
    <property type="status" value="NOT_ANNOTATED_CDS"/>
    <property type="molecule type" value="Genomic_DNA"/>
</dbReference>
<dbReference type="InterPro" id="IPR051640">
    <property type="entry name" value="GRB10-interact_GYF"/>
</dbReference>
<keyword evidence="1" id="KW-0175">Coiled coil</keyword>
<feature type="compositionally biased region" description="Low complexity" evidence="2">
    <location>
        <begin position="74"/>
        <end position="86"/>
    </location>
</feature>
<keyword evidence="5" id="KW-1185">Reference proteome</keyword>
<name>A0A084W790_ANOSI</name>
<dbReference type="VEuPathDB" id="VectorBase:ASIC014060"/>
<feature type="compositionally biased region" description="Low complexity" evidence="2">
    <location>
        <begin position="317"/>
        <end position="338"/>
    </location>
</feature>
<dbReference type="PANTHER" id="PTHR14445">
    <property type="entry name" value="GRB10 INTERACTING GYF PROTEIN"/>
    <property type="match status" value="1"/>
</dbReference>
<evidence type="ECO:0000313" key="3">
    <source>
        <dbReference type="EMBL" id="KFB46084.1"/>
    </source>
</evidence>
<dbReference type="STRING" id="74873.A0A084W790"/>
<protein>
    <submittedName>
        <fullName evidence="3">AGAP004310-PA-like protein</fullName>
    </submittedName>
</protein>
<evidence type="ECO:0000313" key="5">
    <source>
        <dbReference type="Proteomes" id="UP000030765"/>
    </source>
</evidence>
<evidence type="ECO:0000256" key="1">
    <source>
        <dbReference type="SAM" id="Coils"/>
    </source>
</evidence>
<dbReference type="PANTHER" id="PTHR14445:SF36">
    <property type="entry name" value="FI03272P-RELATED"/>
    <property type="match status" value="1"/>
</dbReference>
<dbReference type="AlphaFoldDB" id="A0A084W790"/>
<feature type="region of interest" description="Disordered" evidence="2">
    <location>
        <begin position="108"/>
        <end position="161"/>
    </location>
</feature>
<accession>A0A084W790</accession>
<dbReference type="GO" id="GO:0005829">
    <property type="term" value="C:cytosol"/>
    <property type="evidence" value="ECO:0007669"/>
    <property type="project" value="TreeGrafter"/>
</dbReference>
<feature type="region of interest" description="Disordered" evidence="2">
    <location>
        <begin position="42"/>
        <end position="95"/>
    </location>
</feature>
<dbReference type="OrthoDB" id="48509at2759"/>
<reference evidence="3 5" key="1">
    <citation type="journal article" date="2014" name="BMC Genomics">
        <title>Genome sequence of Anopheles sinensis provides insight into genetics basis of mosquito competence for malaria parasites.</title>
        <authorList>
            <person name="Zhou D."/>
            <person name="Zhang D."/>
            <person name="Ding G."/>
            <person name="Shi L."/>
            <person name="Hou Q."/>
            <person name="Ye Y."/>
            <person name="Xu Y."/>
            <person name="Zhou H."/>
            <person name="Xiong C."/>
            <person name="Li S."/>
            <person name="Yu J."/>
            <person name="Hong S."/>
            <person name="Yu X."/>
            <person name="Zou P."/>
            <person name="Chen C."/>
            <person name="Chang X."/>
            <person name="Wang W."/>
            <person name="Lv Y."/>
            <person name="Sun Y."/>
            <person name="Ma L."/>
            <person name="Shen B."/>
            <person name="Zhu C."/>
        </authorList>
    </citation>
    <scope>NUCLEOTIDE SEQUENCE [LARGE SCALE GENOMIC DNA]</scope>
</reference>
<organism evidence="3">
    <name type="scientific">Anopheles sinensis</name>
    <name type="common">Mosquito</name>
    <dbReference type="NCBI Taxonomy" id="74873"/>
    <lineage>
        <taxon>Eukaryota</taxon>
        <taxon>Metazoa</taxon>
        <taxon>Ecdysozoa</taxon>
        <taxon>Arthropoda</taxon>
        <taxon>Hexapoda</taxon>
        <taxon>Insecta</taxon>
        <taxon>Pterygota</taxon>
        <taxon>Neoptera</taxon>
        <taxon>Endopterygota</taxon>
        <taxon>Diptera</taxon>
        <taxon>Nematocera</taxon>
        <taxon>Culicoidea</taxon>
        <taxon>Culicidae</taxon>
        <taxon>Anophelinae</taxon>
        <taxon>Anopheles</taxon>
    </lineage>
</organism>
<dbReference type="EMBL" id="KE525314">
    <property type="protein sequence ID" value="KFB46084.1"/>
    <property type="molecule type" value="Genomic_DNA"/>
</dbReference>
<feature type="compositionally biased region" description="Low complexity" evidence="2">
    <location>
        <begin position="109"/>
        <end position="123"/>
    </location>
</feature>
<feature type="coiled-coil region" evidence="1">
    <location>
        <begin position="166"/>
        <end position="200"/>
    </location>
</feature>
<evidence type="ECO:0000313" key="4">
    <source>
        <dbReference type="EnsemblMetazoa" id="ASIC014060-PA"/>
    </source>
</evidence>
<dbReference type="EnsemblMetazoa" id="ASIC014060-RA">
    <property type="protein sequence ID" value="ASIC014060-PA"/>
    <property type="gene ID" value="ASIC014060"/>
</dbReference>